<dbReference type="Gene3D" id="3.20.20.370">
    <property type="entry name" value="Glycoside hydrolase/deacetylase"/>
    <property type="match status" value="1"/>
</dbReference>
<dbReference type="GO" id="GO:0016020">
    <property type="term" value="C:membrane"/>
    <property type="evidence" value="ECO:0007669"/>
    <property type="project" value="TreeGrafter"/>
</dbReference>
<dbReference type="OrthoDB" id="2649545at2"/>
<dbReference type="PROSITE" id="PS51677">
    <property type="entry name" value="NODB"/>
    <property type="match status" value="1"/>
</dbReference>
<evidence type="ECO:0000313" key="5">
    <source>
        <dbReference type="EMBL" id="TDF87723.1"/>
    </source>
</evidence>
<feature type="signal peptide" evidence="3">
    <location>
        <begin position="1"/>
        <end position="25"/>
    </location>
</feature>
<evidence type="ECO:0000259" key="4">
    <source>
        <dbReference type="PROSITE" id="PS51677"/>
    </source>
</evidence>
<feature type="chain" id="PRO_5020541611" evidence="3">
    <location>
        <begin position="26"/>
        <end position="235"/>
    </location>
</feature>
<evidence type="ECO:0000256" key="2">
    <source>
        <dbReference type="ARBA" id="ARBA00022801"/>
    </source>
</evidence>
<sequence>MKLFKLLKKSVLCACIIALTTAASASGNPNSEVVWNVTTDKKLIALTFDDGPNPVYTPQILDLLKEYEAKATFFVLGKRVQMYPTIAIREVNEGHEIANHTFDHHYLKNVSPTKLIDEIRQTQEVIFDVTEQIPNVFRPPGGFYNEALLDLAKEDKLTVVMWSWYQDTKDWKRPGVDKIVNTVLSNVHNGDIILFHDLQGDCSQTVGALRQILPVLKKQGYEFVTVSDLIRRTNK</sequence>
<dbReference type="GO" id="GO:0005975">
    <property type="term" value="P:carbohydrate metabolic process"/>
    <property type="evidence" value="ECO:0007669"/>
    <property type="project" value="InterPro"/>
</dbReference>
<dbReference type="Proteomes" id="UP000295636">
    <property type="component" value="Unassembled WGS sequence"/>
</dbReference>
<dbReference type="InterPro" id="IPR011330">
    <property type="entry name" value="Glyco_hydro/deAcase_b/a-brl"/>
</dbReference>
<evidence type="ECO:0000313" key="6">
    <source>
        <dbReference type="Proteomes" id="UP000295636"/>
    </source>
</evidence>
<dbReference type="Pfam" id="PF01522">
    <property type="entry name" value="Polysacc_deac_1"/>
    <property type="match status" value="1"/>
</dbReference>
<protein>
    <submittedName>
        <fullName evidence="5">Polysaccharide deacetylase family protein</fullName>
    </submittedName>
</protein>
<evidence type="ECO:0000256" key="1">
    <source>
        <dbReference type="ARBA" id="ARBA00022723"/>
    </source>
</evidence>
<reference evidence="5 6" key="1">
    <citation type="submission" date="2019-03" db="EMBL/GenBank/DDBJ databases">
        <title>This is whole genome sequence of Paenibacillus sp MS74 strain.</title>
        <authorList>
            <person name="Trinh H.N."/>
        </authorList>
    </citation>
    <scope>NUCLEOTIDE SEQUENCE [LARGE SCALE GENOMIC DNA]</scope>
    <source>
        <strain evidence="5 6">MS74</strain>
    </source>
</reference>
<keyword evidence="6" id="KW-1185">Reference proteome</keyword>
<name>A0A4V2ZRP1_9BACL</name>
<dbReference type="PANTHER" id="PTHR10587:SF133">
    <property type="entry name" value="CHITIN DEACETYLASE 1-RELATED"/>
    <property type="match status" value="1"/>
</dbReference>
<dbReference type="RefSeq" id="WP_133237148.1">
    <property type="nucleotide sequence ID" value="NZ_SMRT01000047.1"/>
</dbReference>
<feature type="domain" description="NodB homology" evidence="4">
    <location>
        <begin position="42"/>
        <end position="224"/>
    </location>
</feature>
<dbReference type="PANTHER" id="PTHR10587">
    <property type="entry name" value="GLYCOSYL TRANSFERASE-RELATED"/>
    <property type="match status" value="1"/>
</dbReference>
<dbReference type="InterPro" id="IPR050248">
    <property type="entry name" value="Polysacc_deacetylase_ArnD"/>
</dbReference>
<accession>A0A4V2ZRP1</accession>
<keyword evidence="2" id="KW-0378">Hydrolase</keyword>
<dbReference type="InterPro" id="IPR002509">
    <property type="entry name" value="NODB_dom"/>
</dbReference>
<evidence type="ECO:0000256" key="3">
    <source>
        <dbReference type="SAM" id="SignalP"/>
    </source>
</evidence>
<dbReference type="EMBL" id="SMRT01000047">
    <property type="protein sequence ID" value="TDF87723.1"/>
    <property type="molecule type" value="Genomic_DNA"/>
</dbReference>
<dbReference type="SUPFAM" id="SSF88713">
    <property type="entry name" value="Glycoside hydrolase/deacetylase"/>
    <property type="match status" value="1"/>
</dbReference>
<proteinExistence type="predicted"/>
<keyword evidence="3" id="KW-0732">Signal</keyword>
<keyword evidence="1" id="KW-0479">Metal-binding</keyword>
<comment type="caution">
    <text evidence="5">The sequence shown here is derived from an EMBL/GenBank/DDBJ whole genome shotgun (WGS) entry which is preliminary data.</text>
</comment>
<dbReference type="AlphaFoldDB" id="A0A4V2ZRP1"/>
<dbReference type="GO" id="GO:0016810">
    <property type="term" value="F:hydrolase activity, acting on carbon-nitrogen (but not peptide) bonds"/>
    <property type="evidence" value="ECO:0007669"/>
    <property type="project" value="InterPro"/>
</dbReference>
<dbReference type="CDD" id="cd10917">
    <property type="entry name" value="CE4_NodB_like_6s_7s"/>
    <property type="match status" value="1"/>
</dbReference>
<gene>
    <name evidence="5" type="ORF">E1757_35485</name>
</gene>
<dbReference type="GO" id="GO:0046872">
    <property type="term" value="F:metal ion binding"/>
    <property type="evidence" value="ECO:0007669"/>
    <property type="project" value="UniProtKB-KW"/>
</dbReference>
<organism evidence="5 6">
    <name type="scientific">Paenibacillus piri</name>
    <dbReference type="NCBI Taxonomy" id="2547395"/>
    <lineage>
        <taxon>Bacteria</taxon>
        <taxon>Bacillati</taxon>
        <taxon>Bacillota</taxon>
        <taxon>Bacilli</taxon>
        <taxon>Bacillales</taxon>
        <taxon>Paenibacillaceae</taxon>
        <taxon>Paenibacillus</taxon>
    </lineage>
</organism>